<evidence type="ECO:0000313" key="4">
    <source>
        <dbReference type="Proteomes" id="UP000034883"/>
    </source>
</evidence>
<dbReference type="Gene3D" id="3.90.226.10">
    <property type="entry name" value="2-enoyl-CoA Hydratase, Chain A, domain 1"/>
    <property type="match status" value="1"/>
</dbReference>
<dbReference type="EMBL" id="CP011125">
    <property type="protein sequence ID" value="AKF05930.1"/>
    <property type="molecule type" value="Genomic_DNA"/>
</dbReference>
<sequence>MRRVALVVLAMALASCGASAPPPSAASDLRALARFVLDVHPRPHAYVDRDTFDALVEDEAAHLDEMEDATDVELGRAMHRVLAQLHDGHVAIALPAFQTGPLSLLPLLPKRAGDTFFVDASSPELPHGTALIAIDGEPIDALWSELEGMVLADGTHESARRAALERGFARHFHVARATRETYLVRVREPDGTERDVELDGVDRDVLATLDGARRSAAVWGPRSSEAQPWPFVVEIDETTVLLRMPSFGIAEHDEYRRRVDAIFAAIDPDATLVLDVRGNEGGFRTHGIAVLNHVLGRAYAQWARLETRVTRIPDAHRAQVSFPYVPEDALASLFPGAPNEEGRFVREGDPLASMMTPHGAGHRGRVVAFVDGHTNSAAVEMITALRAFRPDAELIGEETGGECGRHVGEMPVLYTTRALGAVVLTSILELTHVEVAGCEARRGHVPHRAVAYDEAQFLAGSDPYLDAL</sequence>
<dbReference type="KEGG" id="samy:DB32_003079"/>
<protein>
    <submittedName>
        <fullName evidence="3">Peptidase, S41 family</fullName>
    </submittedName>
</protein>
<gene>
    <name evidence="3" type="ORF">DB32_003079</name>
</gene>
<keyword evidence="1" id="KW-0732">Signal</keyword>
<dbReference type="STRING" id="927083.DB32_003079"/>
<dbReference type="SUPFAM" id="SSF52096">
    <property type="entry name" value="ClpP/crotonase"/>
    <property type="match status" value="1"/>
</dbReference>
<dbReference type="InterPro" id="IPR029045">
    <property type="entry name" value="ClpP/crotonase-like_dom_sf"/>
</dbReference>
<feature type="domain" description="Tail specific protease" evidence="2">
    <location>
        <begin position="241"/>
        <end position="402"/>
    </location>
</feature>
<dbReference type="AlphaFoldDB" id="A0A0F6W2R1"/>
<dbReference type="GO" id="GO:0008236">
    <property type="term" value="F:serine-type peptidase activity"/>
    <property type="evidence" value="ECO:0007669"/>
    <property type="project" value="InterPro"/>
</dbReference>
<dbReference type="InterPro" id="IPR005151">
    <property type="entry name" value="Tail-specific_protease"/>
</dbReference>
<keyword evidence="4" id="KW-1185">Reference proteome</keyword>
<feature type="signal peptide" evidence="1">
    <location>
        <begin position="1"/>
        <end position="20"/>
    </location>
</feature>
<dbReference type="Proteomes" id="UP000034883">
    <property type="component" value="Chromosome"/>
</dbReference>
<dbReference type="RefSeq" id="WP_053233148.1">
    <property type="nucleotide sequence ID" value="NZ_CP011125.1"/>
</dbReference>
<evidence type="ECO:0000256" key="1">
    <source>
        <dbReference type="SAM" id="SignalP"/>
    </source>
</evidence>
<name>A0A0F6W2R1_9BACT</name>
<reference evidence="3 4" key="1">
    <citation type="submission" date="2015-03" db="EMBL/GenBank/DDBJ databases">
        <title>Genome assembly of Sandaracinus amylolyticus DSM 53668.</title>
        <authorList>
            <person name="Sharma G."/>
            <person name="Subramanian S."/>
        </authorList>
    </citation>
    <scope>NUCLEOTIDE SEQUENCE [LARGE SCALE GENOMIC DNA]</scope>
    <source>
        <strain evidence="3 4">DSM 53668</strain>
    </source>
</reference>
<dbReference type="Pfam" id="PF03572">
    <property type="entry name" value="Peptidase_S41"/>
    <property type="match status" value="1"/>
</dbReference>
<dbReference type="OrthoDB" id="7266775at2"/>
<accession>A0A0F6W2R1</accession>
<evidence type="ECO:0000259" key="2">
    <source>
        <dbReference type="Pfam" id="PF03572"/>
    </source>
</evidence>
<dbReference type="GO" id="GO:0006508">
    <property type="term" value="P:proteolysis"/>
    <property type="evidence" value="ECO:0007669"/>
    <property type="project" value="InterPro"/>
</dbReference>
<evidence type="ECO:0000313" key="3">
    <source>
        <dbReference type="EMBL" id="AKF05930.1"/>
    </source>
</evidence>
<organism evidence="3 4">
    <name type="scientific">Sandaracinus amylolyticus</name>
    <dbReference type="NCBI Taxonomy" id="927083"/>
    <lineage>
        <taxon>Bacteria</taxon>
        <taxon>Pseudomonadati</taxon>
        <taxon>Myxococcota</taxon>
        <taxon>Polyangia</taxon>
        <taxon>Polyangiales</taxon>
        <taxon>Sandaracinaceae</taxon>
        <taxon>Sandaracinus</taxon>
    </lineage>
</organism>
<feature type="chain" id="PRO_5002511542" evidence="1">
    <location>
        <begin position="21"/>
        <end position="468"/>
    </location>
</feature>
<proteinExistence type="predicted"/>
<dbReference type="PROSITE" id="PS51257">
    <property type="entry name" value="PROKAR_LIPOPROTEIN"/>
    <property type="match status" value="1"/>
</dbReference>